<evidence type="ECO:0000256" key="4">
    <source>
        <dbReference type="ARBA" id="ARBA00022597"/>
    </source>
</evidence>
<keyword evidence="6 9" id="KW-1133">Transmembrane helix</keyword>
<feature type="transmembrane region" description="Helical" evidence="9">
    <location>
        <begin position="320"/>
        <end position="342"/>
    </location>
</feature>
<feature type="transmembrane region" description="Helical" evidence="9">
    <location>
        <begin position="256"/>
        <end position="280"/>
    </location>
</feature>
<evidence type="ECO:0000256" key="3">
    <source>
        <dbReference type="ARBA" id="ARBA00022475"/>
    </source>
</evidence>
<dbReference type="GO" id="GO:0005886">
    <property type="term" value="C:plasma membrane"/>
    <property type="evidence" value="ECO:0007669"/>
    <property type="project" value="UniProtKB-SubCell"/>
</dbReference>
<evidence type="ECO:0000256" key="2">
    <source>
        <dbReference type="ARBA" id="ARBA00022448"/>
    </source>
</evidence>
<dbReference type="InterPro" id="IPR005828">
    <property type="entry name" value="MFS_sugar_transport-like"/>
</dbReference>
<keyword evidence="4" id="KW-0762">Sugar transport</keyword>
<name>A0AAE1UKM9_9EUCA</name>
<feature type="transmembrane region" description="Helical" evidence="9">
    <location>
        <begin position="348"/>
        <end position="373"/>
    </location>
</feature>
<dbReference type="GO" id="GO:0022857">
    <property type="term" value="F:transmembrane transporter activity"/>
    <property type="evidence" value="ECO:0007669"/>
    <property type="project" value="InterPro"/>
</dbReference>
<dbReference type="Pfam" id="PF00083">
    <property type="entry name" value="Sugar_tr"/>
    <property type="match status" value="1"/>
</dbReference>
<proteinExistence type="predicted"/>
<feature type="transmembrane region" description="Helical" evidence="9">
    <location>
        <begin position="385"/>
        <end position="406"/>
    </location>
</feature>
<feature type="compositionally biased region" description="Low complexity" evidence="8">
    <location>
        <begin position="499"/>
        <end position="509"/>
    </location>
</feature>
<dbReference type="PANTHER" id="PTHR48021:SF1">
    <property type="entry name" value="GH07001P-RELATED"/>
    <property type="match status" value="1"/>
</dbReference>
<keyword evidence="5 9" id="KW-0812">Transmembrane</keyword>
<dbReference type="PROSITE" id="PS50850">
    <property type="entry name" value="MFS"/>
    <property type="match status" value="1"/>
</dbReference>
<dbReference type="Proteomes" id="UP001292094">
    <property type="component" value="Unassembled WGS sequence"/>
</dbReference>
<evidence type="ECO:0000256" key="5">
    <source>
        <dbReference type="ARBA" id="ARBA00022692"/>
    </source>
</evidence>
<sequence length="583" mass="63189">MSVTTIRAGDYPVTIKQIFFLLTVSSGFLLFGSMNGWTAVLPGLQKDHTHFTITDDEVAWLVSITSVVMIVFSLVAGALTEWLGPRRLLLLTLLLDAGSWLLIAFTPYKFLLYVGRVGMAVAVSFVVILVQPMIAEMSSTEIRGRASTIPEINGALGVLVAFLLATFTPWYLATALCSIIPITLLIPTFFVPESPYWLVRRGRLDEARTSLSTLMGPEGDVELELSILTRTYSNNTQTSYSTQFVELRKGRNLKPVLLVLSLFVLRELGGRSALFMYSVYIFQQAGVNLDPFVCTVLVGVSRLVFTCMSAFSLDRLGRRPVLLVTTGVCGVCQIIAGVFLYLEIPGASWVPLVALLVYMGSYGLGLGPIPWVLLGEMVPTPVRSLGASIINFSNYVALFTISYAFLKIMSAVGLGITVTVLGLITSSAGVVAWLWVPETRGASLQQLERTFSSINKKDHLHTVTVHENDKKTSVTLSNNTSQTSLNTTSHLASKTPSQSSLHTTSHLTLDNTSQSSLNTTSHLASKTPSQSSLNTTSHLASKTPSQSSLNTTSHLTLDNTSQSSLNTTSILSSKSTSQSSFTN</sequence>
<feature type="transmembrane region" description="Helical" evidence="9">
    <location>
        <begin position="179"/>
        <end position="199"/>
    </location>
</feature>
<protein>
    <recommendedName>
        <fullName evidence="10">Major facilitator superfamily (MFS) profile domain-containing protein</fullName>
    </recommendedName>
</protein>
<keyword evidence="3" id="KW-1003">Cell membrane</keyword>
<evidence type="ECO:0000256" key="8">
    <source>
        <dbReference type="SAM" id="MobiDB-lite"/>
    </source>
</evidence>
<feature type="region of interest" description="Disordered" evidence="8">
    <location>
        <begin position="466"/>
        <end position="583"/>
    </location>
</feature>
<feature type="transmembrane region" description="Helical" evidence="9">
    <location>
        <begin position="58"/>
        <end position="76"/>
    </location>
</feature>
<feature type="transmembrane region" description="Helical" evidence="9">
    <location>
        <begin position="88"/>
        <end position="105"/>
    </location>
</feature>
<keyword evidence="12" id="KW-1185">Reference proteome</keyword>
<feature type="compositionally biased region" description="Low complexity" evidence="8">
    <location>
        <begin position="473"/>
        <end position="491"/>
    </location>
</feature>
<evidence type="ECO:0000313" key="11">
    <source>
        <dbReference type="EMBL" id="KAK4328518.1"/>
    </source>
</evidence>
<comment type="caution">
    <text evidence="11">The sequence shown here is derived from an EMBL/GenBank/DDBJ whole genome shotgun (WGS) entry which is preliminary data.</text>
</comment>
<organism evidence="11 12">
    <name type="scientific">Petrolisthes manimaculis</name>
    <dbReference type="NCBI Taxonomy" id="1843537"/>
    <lineage>
        <taxon>Eukaryota</taxon>
        <taxon>Metazoa</taxon>
        <taxon>Ecdysozoa</taxon>
        <taxon>Arthropoda</taxon>
        <taxon>Crustacea</taxon>
        <taxon>Multicrustacea</taxon>
        <taxon>Malacostraca</taxon>
        <taxon>Eumalacostraca</taxon>
        <taxon>Eucarida</taxon>
        <taxon>Decapoda</taxon>
        <taxon>Pleocyemata</taxon>
        <taxon>Anomura</taxon>
        <taxon>Galatheoidea</taxon>
        <taxon>Porcellanidae</taxon>
        <taxon>Petrolisthes</taxon>
    </lineage>
</organism>
<evidence type="ECO:0000256" key="1">
    <source>
        <dbReference type="ARBA" id="ARBA00004651"/>
    </source>
</evidence>
<evidence type="ECO:0000259" key="10">
    <source>
        <dbReference type="PROSITE" id="PS50850"/>
    </source>
</evidence>
<dbReference type="InterPro" id="IPR020846">
    <property type="entry name" value="MFS_dom"/>
</dbReference>
<keyword evidence="7 9" id="KW-0472">Membrane</keyword>
<evidence type="ECO:0000313" key="12">
    <source>
        <dbReference type="Proteomes" id="UP001292094"/>
    </source>
</evidence>
<reference evidence="11" key="1">
    <citation type="submission" date="2023-11" db="EMBL/GenBank/DDBJ databases">
        <title>Genome assemblies of two species of porcelain crab, Petrolisthes cinctipes and Petrolisthes manimaculis (Anomura: Porcellanidae).</title>
        <authorList>
            <person name="Angst P."/>
        </authorList>
    </citation>
    <scope>NUCLEOTIDE SEQUENCE</scope>
    <source>
        <strain evidence="11">PB745_02</strain>
        <tissue evidence="11">Gill</tissue>
    </source>
</reference>
<gene>
    <name evidence="11" type="ORF">Pmani_000996</name>
</gene>
<evidence type="ECO:0000256" key="9">
    <source>
        <dbReference type="SAM" id="Phobius"/>
    </source>
</evidence>
<dbReference type="InterPro" id="IPR003663">
    <property type="entry name" value="Sugar/inositol_transpt"/>
</dbReference>
<feature type="transmembrane region" description="Helical" evidence="9">
    <location>
        <begin position="292"/>
        <end position="313"/>
    </location>
</feature>
<accession>A0AAE1UKM9</accession>
<dbReference type="FunFam" id="1.20.1250.20:FF:000218">
    <property type="entry name" value="facilitated trehalose transporter Tret1"/>
    <property type="match status" value="1"/>
</dbReference>
<feature type="transmembrane region" description="Helical" evidence="9">
    <location>
        <begin position="152"/>
        <end position="173"/>
    </location>
</feature>
<dbReference type="Gene3D" id="1.20.1250.20">
    <property type="entry name" value="MFS general substrate transporter like domains"/>
    <property type="match status" value="1"/>
</dbReference>
<dbReference type="AlphaFoldDB" id="A0AAE1UKM9"/>
<feature type="domain" description="Major facilitator superfamily (MFS) profile" evidence="10">
    <location>
        <begin position="1"/>
        <end position="440"/>
    </location>
</feature>
<keyword evidence="2" id="KW-0813">Transport</keyword>
<dbReference type="EMBL" id="JAWZYT010000072">
    <property type="protein sequence ID" value="KAK4328518.1"/>
    <property type="molecule type" value="Genomic_DNA"/>
</dbReference>
<dbReference type="InterPro" id="IPR036259">
    <property type="entry name" value="MFS_trans_sf"/>
</dbReference>
<feature type="transmembrane region" description="Helical" evidence="9">
    <location>
        <begin position="412"/>
        <end position="436"/>
    </location>
</feature>
<evidence type="ECO:0000256" key="7">
    <source>
        <dbReference type="ARBA" id="ARBA00023136"/>
    </source>
</evidence>
<feature type="compositionally biased region" description="Polar residues" evidence="8">
    <location>
        <begin position="510"/>
        <end position="554"/>
    </location>
</feature>
<comment type="subcellular location">
    <subcellularLocation>
        <location evidence="1">Cell membrane</location>
        <topology evidence="1">Multi-pass membrane protein</topology>
    </subcellularLocation>
</comment>
<feature type="compositionally biased region" description="Low complexity" evidence="8">
    <location>
        <begin position="555"/>
        <end position="583"/>
    </location>
</feature>
<dbReference type="InterPro" id="IPR005829">
    <property type="entry name" value="Sugar_transporter_CS"/>
</dbReference>
<dbReference type="SUPFAM" id="SSF103473">
    <property type="entry name" value="MFS general substrate transporter"/>
    <property type="match status" value="1"/>
</dbReference>
<dbReference type="InterPro" id="IPR050549">
    <property type="entry name" value="MFS_Trehalose_Transporter"/>
</dbReference>
<feature type="transmembrane region" description="Helical" evidence="9">
    <location>
        <begin position="18"/>
        <end position="38"/>
    </location>
</feature>
<evidence type="ECO:0000256" key="6">
    <source>
        <dbReference type="ARBA" id="ARBA00022989"/>
    </source>
</evidence>
<dbReference type="PANTHER" id="PTHR48021">
    <property type="match status" value="1"/>
</dbReference>
<feature type="transmembrane region" description="Helical" evidence="9">
    <location>
        <begin position="111"/>
        <end position="131"/>
    </location>
</feature>
<dbReference type="PROSITE" id="PS00216">
    <property type="entry name" value="SUGAR_TRANSPORT_1"/>
    <property type="match status" value="1"/>
</dbReference>
<dbReference type="PRINTS" id="PR00171">
    <property type="entry name" value="SUGRTRNSPORT"/>
</dbReference>